<evidence type="ECO:0000313" key="6">
    <source>
        <dbReference type="Proteomes" id="UP000032305"/>
    </source>
</evidence>
<dbReference type="SMART" id="SM00702">
    <property type="entry name" value="P4Hc"/>
    <property type="match status" value="1"/>
</dbReference>
<keyword evidence="2" id="KW-0223">Dioxygenase</keyword>
<feature type="domain" description="Prolyl 4-hydroxylase alpha subunit" evidence="4">
    <location>
        <begin position="36"/>
        <end position="238"/>
    </location>
</feature>
<comment type="caution">
    <text evidence="5">The sequence shown here is derived from an EMBL/GenBank/DDBJ whole genome shotgun (WGS) entry which is preliminary data.</text>
</comment>
<dbReference type="GO" id="GO:0006449">
    <property type="term" value="P:regulation of translational termination"/>
    <property type="evidence" value="ECO:0007669"/>
    <property type="project" value="TreeGrafter"/>
</dbReference>
<dbReference type="PANTHER" id="PTHR12117:SF0">
    <property type="entry name" value="PROLYL 3-HYDROXYLASE OGFOD1"/>
    <property type="match status" value="1"/>
</dbReference>
<protein>
    <recommendedName>
        <fullName evidence="4">Prolyl 4-hydroxylase alpha subunit domain-containing protein</fullName>
    </recommendedName>
</protein>
<dbReference type="OrthoDB" id="9783171at2"/>
<keyword evidence="3" id="KW-0560">Oxidoreductase</keyword>
<dbReference type="Gene3D" id="2.60.120.620">
    <property type="entry name" value="q2cbj1_9rhob like domain"/>
    <property type="match status" value="1"/>
</dbReference>
<sequence>MDLPPLQLNSSLDPDRLARDFAQDGRVRIPAILTNECAAWWHDHLRQRSDWRQVVNSGDRIFELDRATRQGMRAEQRQALEDAVYAGARNGFQYRYETIRTPDGAAARVASDDPLAVFARWMSQGPTLDLLRGIVGDERVAMADAQATAYAPGDFLTGHDDGVAGKNRVAAYVLGLTPAWRCEWGGLLLFHPEQGDAAEAWVPQFNTLNIFSVPQPHSVSEVTRAAPYRRYAITGWLRRGPVPG</sequence>
<dbReference type="InterPro" id="IPR006620">
    <property type="entry name" value="Pro_4_hyd_alph"/>
</dbReference>
<dbReference type="Proteomes" id="UP000032305">
    <property type="component" value="Unassembled WGS sequence"/>
</dbReference>
<evidence type="ECO:0000259" key="4">
    <source>
        <dbReference type="SMART" id="SM00702"/>
    </source>
</evidence>
<dbReference type="GO" id="GO:0031418">
    <property type="term" value="F:L-ascorbic acid binding"/>
    <property type="evidence" value="ECO:0007669"/>
    <property type="project" value="InterPro"/>
</dbReference>
<dbReference type="InterPro" id="IPR051842">
    <property type="entry name" value="uS12_prolyl_hydroxylase"/>
</dbReference>
<proteinExistence type="predicted"/>
<dbReference type="EMBL" id="BBPI01000045">
    <property type="protein sequence ID" value="GAM01087.1"/>
    <property type="molecule type" value="Genomic_DNA"/>
</dbReference>
<reference evidence="5 6" key="1">
    <citation type="submission" date="2014-11" db="EMBL/GenBank/DDBJ databases">
        <title>Whole genome shotgun sequence of Sphingomonas parapaucimobilis NBRC 15100.</title>
        <authorList>
            <person name="Katano-Makiyama Y."/>
            <person name="Hosoyama A."/>
            <person name="Hashimoto M."/>
            <person name="Hosoyama Y."/>
            <person name="Noguchi M."/>
            <person name="Numata M."/>
            <person name="Tsuchikane K."/>
            <person name="Hirakata S."/>
            <person name="Uohara A."/>
            <person name="Shimodaira J."/>
            <person name="Ohji S."/>
            <person name="Ichikawa N."/>
            <person name="Kimura A."/>
            <person name="Yamazoe A."/>
            <person name="Fujita N."/>
        </authorList>
    </citation>
    <scope>NUCLEOTIDE SEQUENCE [LARGE SCALE GENOMIC DNA]</scope>
    <source>
        <strain evidence="5 6">NBRC 15100</strain>
    </source>
</reference>
<dbReference type="Pfam" id="PF13661">
    <property type="entry name" value="2OG-FeII_Oxy_4"/>
    <property type="match status" value="1"/>
</dbReference>
<accession>A0A0A1W7B0</accession>
<dbReference type="GO" id="GO:0005506">
    <property type="term" value="F:iron ion binding"/>
    <property type="evidence" value="ECO:0007669"/>
    <property type="project" value="InterPro"/>
</dbReference>
<comment type="cofactor">
    <cofactor evidence="1">
        <name>L-ascorbate</name>
        <dbReference type="ChEBI" id="CHEBI:38290"/>
    </cofactor>
</comment>
<keyword evidence="6" id="KW-1185">Reference proteome</keyword>
<dbReference type="GO" id="GO:0005737">
    <property type="term" value="C:cytoplasm"/>
    <property type="evidence" value="ECO:0007669"/>
    <property type="project" value="TreeGrafter"/>
</dbReference>
<evidence type="ECO:0000256" key="2">
    <source>
        <dbReference type="ARBA" id="ARBA00022964"/>
    </source>
</evidence>
<gene>
    <name evidence="5" type="ORF">SP5_045_00060</name>
</gene>
<name>A0A0A1W7B0_9SPHN</name>
<dbReference type="PANTHER" id="PTHR12117">
    <property type="entry name" value="HISTONE ACETYLTRANSFERASE COMPLEX"/>
    <property type="match status" value="1"/>
</dbReference>
<evidence type="ECO:0000313" key="5">
    <source>
        <dbReference type="EMBL" id="GAM01087.1"/>
    </source>
</evidence>
<dbReference type="GO" id="GO:0031543">
    <property type="term" value="F:peptidyl-proline dioxygenase activity"/>
    <property type="evidence" value="ECO:0007669"/>
    <property type="project" value="TreeGrafter"/>
</dbReference>
<dbReference type="InterPro" id="IPR039558">
    <property type="entry name" value="TPA1/OFD1_N"/>
</dbReference>
<dbReference type="AlphaFoldDB" id="A0A0A1W7B0"/>
<evidence type="ECO:0000256" key="1">
    <source>
        <dbReference type="ARBA" id="ARBA00001961"/>
    </source>
</evidence>
<organism evidence="5 6">
    <name type="scientific">Sphingomonas parapaucimobilis NBRC 15100</name>
    <dbReference type="NCBI Taxonomy" id="1219049"/>
    <lineage>
        <taxon>Bacteria</taxon>
        <taxon>Pseudomonadati</taxon>
        <taxon>Pseudomonadota</taxon>
        <taxon>Alphaproteobacteria</taxon>
        <taxon>Sphingomonadales</taxon>
        <taxon>Sphingomonadaceae</taxon>
        <taxon>Sphingomonas</taxon>
    </lineage>
</organism>
<dbReference type="eggNOG" id="COG3751">
    <property type="taxonomic scope" value="Bacteria"/>
</dbReference>
<evidence type="ECO:0000256" key="3">
    <source>
        <dbReference type="ARBA" id="ARBA00023002"/>
    </source>
</evidence>